<dbReference type="EMBL" id="JAHRIN010055158">
    <property type="protein sequence ID" value="MEQ2210902.1"/>
    <property type="molecule type" value="Genomic_DNA"/>
</dbReference>
<protein>
    <submittedName>
        <fullName evidence="1">Uncharacterized protein</fullName>
    </submittedName>
</protein>
<reference evidence="1 2" key="1">
    <citation type="submission" date="2021-06" db="EMBL/GenBank/DDBJ databases">
        <authorList>
            <person name="Palmer J.M."/>
        </authorList>
    </citation>
    <scope>NUCLEOTIDE SEQUENCE [LARGE SCALE GENOMIC DNA]</scope>
    <source>
        <strain evidence="1 2">XC_2019</strain>
        <tissue evidence="1">Muscle</tissue>
    </source>
</reference>
<accession>A0ABV0RRN9</accession>
<proteinExistence type="predicted"/>
<evidence type="ECO:0000313" key="2">
    <source>
        <dbReference type="Proteomes" id="UP001434883"/>
    </source>
</evidence>
<sequence>MEGREAVKSMSNGIAPVPDGLPAEFWPLLAPTFHRVVTKIQETSILSPNMHCANINLILKTDEGHFHLLTVRHNKNANLKTICRKLATRPEKKIIYIYILHPDQDVFIKILYLIFKNKSSLIV</sequence>
<evidence type="ECO:0000313" key="1">
    <source>
        <dbReference type="EMBL" id="MEQ2210902.1"/>
    </source>
</evidence>
<gene>
    <name evidence="1" type="ORF">XENOCAPTIV_021631</name>
</gene>
<name>A0ABV0RRN9_9TELE</name>
<dbReference type="Proteomes" id="UP001434883">
    <property type="component" value="Unassembled WGS sequence"/>
</dbReference>
<keyword evidence="2" id="KW-1185">Reference proteome</keyword>
<organism evidence="1 2">
    <name type="scientific">Xenoophorus captivus</name>
    <dbReference type="NCBI Taxonomy" id="1517983"/>
    <lineage>
        <taxon>Eukaryota</taxon>
        <taxon>Metazoa</taxon>
        <taxon>Chordata</taxon>
        <taxon>Craniata</taxon>
        <taxon>Vertebrata</taxon>
        <taxon>Euteleostomi</taxon>
        <taxon>Actinopterygii</taxon>
        <taxon>Neopterygii</taxon>
        <taxon>Teleostei</taxon>
        <taxon>Neoteleostei</taxon>
        <taxon>Acanthomorphata</taxon>
        <taxon>Ovalentaria</taxon>
        <taxon>Atherinomorphae</taxon>
        <taxon>Cyprinodontiformes</taxon>
        <taxon>Goodeidae</taxon>
        <taxon>Xenoophorus</taxon>
    </lineage>
</organism>
<comment type="caution">
    <text evidence="1">The sequence shown here is derived from an EMBL/GenBank/DDBJ whole genome shotgun (WGS) entry which is preliminary data.</text>
</comment>